<dbReference type="EMBL" id="JBBKAJ010000022">
    <property type="protein sequence ID" value="MEJ8633968.1"/>
    <property type="molecule type" value="Genomic_DNA"/>
</dbReference>
<protein>
    <submittedName>
        <fullName evidence="1">Uncharacterized protein</fullName>
    </submittedName>
</protein>
<proteinExistence type="predicted"/>
<sequence>MTRSFARRRVLRTAAALGGAALLSPLAGPARAAEHAGRPWPETFPLPNGFRPEGITIGAGPYAWIGSIATGSVYRADLATGRGRIVSQGLGAAHPVIGLKIDRRERLLFLCGGVSREIRIADARRGTLLRTFGVGSEGTMVNDVVLTPGAGLLHRFLQAESLPAAARPARRAGRRDHHGAARR</sequence>
<evidence type="ECO:0000313" key="2">
    <source>
        <dbReference type="Proteomes" id="UP001377168"/>
    </source>
</evidence>
<accession>A0ACC6PR60</accession>
<evidence type="ECO:0000313" key="1">
    <source>
        <dbReference type="EMBL" id="MEJ8633968.1"/>
    </source>
</evidence>
<name>A0ACC6PR60_9ACTN</name>
<organism evidence="1 2">
    <name type="scientific">Streptomyces achmelvichensis</name>
    <dbReference type="NCBI Taxonomy" id="3134111"/>
    <lineage>
        <taxon>Bacteria</taxon>
        <taxon>Bacillati</taxon>
        <taxon>Actinomycetota</taxon>
        <taxon>Actinomycetes</taxon>
        <taxon>Kitasatosporales</taxon>
        <taxon>Streptomycetaceae</taxon>
        <taxon>Streptomyces</taxon>
    </lineage>
</organism>
<dbReference type="Proteomes" id="UP001377168">
    <property type="component" value="Unassembled WGS sequence"/>
</dbReference>
<gene>
    <name evidence="1" type="ORF">WKI67_11275</name>
</gene>
<keyword evidence="2" id="KW-1185">Reference proteome</keyword>
<comment type="caution">
    <text evidence="1">The sequence shown here is derived from an EMBL/GenBank/DDBJ whole genome shotgun (WGS) entry which is preliminary data.</text>
</comment>
<reference evidence="1" key="1">
    <citation type="submission" date="2024-03" db="EMBL/GenBank/DDBJ databases">
        <title>Novel Streptomyces species of biotechnological and ecological value are a feature of Machair soil.</title>
        <authorList>
            <person name="Prole J.R."/>
            <person name="Goodfellow M."/>
            <person name="Allenby N."/>
            <person name="Ward A.C."/>
        </authorList>
    </citation>
    <scope>NUCLEOTIDE SEQUENCE</scope>
    <source>
        <strain evidence="1">MS2.AVA.5</strain>
    </source>
</reference>